<reference evidence="2 3" key="1">
    <citation type="submission" date="2016-10" db="EMBL/GenBank/DDBJ databases">
        <title>Evaluation of Human, Animal and Environmental Mycobacterium chelonae Isolates by Core Genome Phylogenomic Analysis, Targeted Gene Comparison, and Anti-microbial Susceptibility Patterns: A Tale of Mistaken Identities.</title>
        <authorList>
            <person name="Fogelson S.B."/>
            <person name="Camus A.C."/>
            <person name="Lorenz W."/>
            <person name="Vasireddy R."/>
            <person name="Vasireddy S."/>
            <person name="Smith T."/>
            <person name="Brown-Elliott B.A."/>
            <person name="Wallace R.J.Jr."/>
            <person name="Hasan N.A."/>
            <person name="Reischl U."/>
            <person name="Sanchez S."/>
        </authorList>
    </citation>
    <scope>NUCLEOTIDE SEQUENCE [LARGE SCALE GENOMIC DNA]</scope>
    <source>
        <strain evidence="2 3">24999</strain>
    </source>
</reference>
<dbReference type="EMBL" id="MLHV01000041">
    <property type="protein sequence ID" value="OHT89993.1"/>
    <property type="molecule type" value="Genomic_DNA"/>
</dbReference>
<protein>
    <submittedName>
        <fullName evidence="2">Uncharacterized protein</fullName>
    </submittedName>
</protein>
<name>A0A1S1JPP3_9MYCO</name>
<dbReference type="RefSeq" id="WP_070946921.1">
    <property type="nucleotide sequence ID" value="NZ_MLCL01000087.1"/>
</dbReference>
<accession>A0A1S1JPP3</accession>
<evidence type="ECO:0000256" key="1">
    <source>
        <dbReference type="SAM" id="MobiDB-lite"/>
    </source>
</evidence>
<dbReference type="AlphaFoldDB" id="A0A1S1JPP3"/>
<comment type="caution">
    <text evidence="2">The sequence shown here is derived from an EMBL/GenBank/DDBJ whole genome shotgun (WGS) entry which is preliminary data.</text>
</comment>
<feature type="region of interest" description="Disordered" evidence="1">
    <location>
        <begin position="73"/>
        <end position="97"/>
    </location>
</feature>
<dbReference type="STRING" id="1908205.BKG60_25310"/>
<accession>A0A1Q9W4M8</accession>
<keyword evidence="3" id="KW-1185">Reference proteome</keyword>
<proteinExistence type="predicted"/>
<sequence length="97" mass="10478">MTRDNAYWEGTSRVVEAGEYQVVGPLELGPAAAAWLRLSRITLYTPAQVMQHVAAAYAAVLNAGPVVRMSGMRSCQPRDRNRRATKFAGEQGVAAGE</sequence>
<evidence type="ECO:0000313" key="3">
    <source>
        <dbReference type="Proteomes" id="UP000179636"/>
    </source>
</evidence>
<evidence type="ECO:0000313" key="2">
    <source>
        <dbReference type="EMBL" id="OHT89993.1"/>
    </source>
</evidence>
<gene>
    <name evidence="2" type="ORF">BKG61_27580</name>
</gene>
<organism evidence="2 3">
    <name type="scientific">Mycobacterium syngnathidarum</name>
    <dbReference type="NCBI Taxonomy" id="1908205"/>
    <lineage>
        <taxon>Bacteria</taxon>
        <taxon>Bacillati</taxon>
        <taxon>Actinomycetota</taxon>
        <taxon>Actinomycetes</taxon>
        <taxon>Mycobacteriales</taxon>
        <taxon>Mycobacteriaceae</taxon>
        <taxon>Mycobacterium</taxon>
    </lineage>
</organism>
<dbReference type="Proteomes" id="UP000179636">
    <property type="component" value="Unassembled WGS sequence"/>
</dbReference>
<dbReference type="OrthoDB" id="4636582at2"/>